<evidence type="ECO:0000259" key="7">
    <source>
        <dbReference type="PROSITE" id="PS50262"/>
    </source>
</evidence>
<keyword evidence="9" id="KW-1185">Reference proteome</keyword>
<keyword evidence="3 6" id="KW-0812">Transmembrane</keyword>
<dbReference type="Pfam" id="PF10324">
    <property type="entry name" value="7TM_GPCR_Srw"/>
    <property type="match status" value="1"/>
</dbReference>
<dbReference type="InterPro" id="IPR019427">
    <property type="entry name" value="7TM_GPCR_serpentine_rcpt_Srw"/>
</dbReference>
<dbReference type="EMBL" id="BLKM01012988">
    <property type="protein sequence ID" value="GFG38367.1"/>
    <property type="molecule type" value="Genomic_DNA"/>
</dbReference>
<accession>A0A6L2Q9C2</accession>
<dbReference type="GO" id="GO:0005886">
    <property type="term" value="C:plasma membrane"/>
    <property type="evidence" value="ECO:0007669"/>
    <property type="project" value="TreeGrafter"/>
</dbReference>
<reference evidence="9" key="1">
    <citation type="submission" date="2020-01" db="EMBL/GenBank/DDBJ databases">
        <title>Draft genome sequence of the Termite Coptotermes fromosanus.</title>
        <authorList>
            <person name="Itakura S."/>
            <person name="Yosikawa Y."/>
            <person name="Umezawa K."/>
        </authorList>
    </citation>
    <scope>NUCLEOTIDE SEQUENCE [LARGE SCALE GENOMIC DNA]</scope>
</reference>
<gene>
    <name evidence="8" type="ORF">Cfor_03171</name>
</gene>
<feature type="transmembrane region" description="Helical" evidence="6">
    <location>
        <begin position="256"/>
        <end position="279"/>
    </location>
</feature>
<protein>
    <recommendedName>
        <fullName evidence="7">G-protein coupled receptors family 1 profile domain-containing protein</fullName>
    </recommendedName>
</protein>
<evidence type="ECO:0000256" key="5">
    <source>
        <dbReference type="ARBA" id="ARBA00023136"/>
    </source>
</evidence>
<dbReference type="InParanoid" id="A0A6L2Q9C2"/>
<comment type="caution">
    <text evidence="8">The sequence shown here is derived from an EMBL/GenBank/DDBJ whole genome shotgun (WGS) entry which is preliminary data.</text>
</comment>
<evidence type="ECO:0000256" key="4">
    <source>
        <dbReference type="ARBA" id="ARBA00022989"/>
    </source>
</evidence>
<dbReference type="CDD" id="cd14978">
    <property type="entry name" value="7tmA_FMRFamide_R-like"/>
    <property type="match status" value="1"/>
</dbReference>
<dbReference type="InterPro" id="IPR000276">
    <property type="entry name" value="GPCR_Rhodpsn"/>
</dbReference>
<dbReference type="PROSITE" id="PS50262">
    <property type="entry name" value="G_PROTEIN_RECEP_F1_2"/>
    <property type="match status" value="1"/>
</dbReference>
<comment type="subcellular location">
    <subcellularLocation>
        <location evidence="1">Membrane</location>
    </subcellularLocation>
</comment>
<dbReference type="PANTHER" id="PTHR46273:SF4">
    <property type="entry name" value="AT19640P"/>
    <property type="match status" value="1"/>
</dbReference>
<dbReference type="OrthoDB" id="5864054at2759"/>
<feature type="transmembrane region" description="Helical" evidence="6">
    <location>
        <begin position="358"/>
        <end position="379"/>
    </location>
</feature>
<dbReference type="SUPFAM" id="SSF81321">
    <property type="entry name" value="Family A G protein-coupled receptor-like"/>
    <property type="match status" value="1"/>
</dbReference>
<dbReference type="InterPro" id="IPR053219">
    <property type="entry name" value="GPCR_Dmsr-1"/>
</dbReference>
<keyword evidence="5 6" id="KW-0472">Membrane</keyword>
<feature type="transmembrane region" description="Helical" evidence="6">
    <location>
        <begin position="324"/>
        <end position="346"/>
    </location>
</feature>
<dbReference type="Proteomes" id="UP000502823">
    <property type="component" value="Unassembled WGS sequence"/>
</dbReference>
<evidence type="ECO:0000313" key="8">
    <source>
        <dbReference type="EMBL" id="GFG38367.1"/>
    </source>
</evidence>
<proteinExistence type="inferred from homology"/>
<feature type="transmembrane region" description="Helical" evidence="6">
    <location>
        <begin position="80"/>
        <end position="101"/>
    </location>
</feature>
<evidence type="ECO:0000256" key="1">
    <source>
        <dbReference type="ARBA" id="ARBA00004370"/>
    </source>
</evidence>
<organism evidence="8 9">
    <name type="scientific">Coptotermes formosanus</name>
    <name type="common">Formosan subterranean termite</name>
    <dbReference type="NCBI Taxonomy" id="36987"/>
    <lineage>
        <taxon>Eukaryota</taxon>
        <taxon>Metazoa</taxon>
        <taxon>Ecdysozoa</taxon>
        <taxon>Arthropoda</taxon>
        <taxon>Hexapoda</taxon>
        <taxon>Insecta</taxon>
        <taxon>Pterygota</taxon>
        <taxon>Neoptera</taxon>
        <taxon>Polyneoptera</taxon>
        <taxon>Dictyoptera</taxon>
        <taxon>Blattodea</taxon>
        <taxon>Blattoidea</taxon>
        <taxon>Termitoidae</taxon>
        <taxon>Rhinotermitidae</taxon>
        <taxon>Coptotermes</taxon>
    </lineage>
</organism>
<comment type="similarity">
    <text evidence="2">Belongs to the G-protein coupled receptor 1 family.</text>
</comment>
<name>A0A6L2Q9C2_COPFO</name>
<dbReference type="PANTHER" id="PTHR46273">
    <property type="entry name" value="MYOSUPPRESSIN RECEPTOR 1, ISOFORM B-RELATED"/>
    <property type="match status" value="1"/>
</dbReference>
<evidence type="ECO:0000256" key="6">
    <source>
        <dbReference type="SAM" id="Phobius"/>
    </source>
</evidence>
<evidence type="ECO:0000313" key="9">
    <source>
        <dbReference type="Proteomes" id="UP000502823"/>
    </source>
</evidence>
<feature type="transmembrane region" description="Helical" evidence="6">
    <location>
        <begin position="149"/>
        <end position="177"/>
    </location>
</feature>
<dbReference type="FunCoup" id="A0A6L2Q9C2">
    <property type="interactions" value="25"/>
</dbReference>
<feature type="transmembrane region" description="Helical" evidence="6">
    <location>
        <begin position="113"/>
        <end position="137"/>
    </location>
</feature>
<dbReference type="InterPro" id="IPR017452">
    <property type="entry name" value="GPCR_Rhodpsn_7TM"/>
</dbReference>
<evidence type="ECO:0000256" key="3">
    <source>
        <dbReference type="ARBA" id="ARBA00022692"/>
    </source>
</evidence>
<feature type="transmembrane region" description="Helical" evidence="6">
    <location>
        <begin position="197"/>
        <end position="217"/>
    </location>
</feature>
<dbReference type="GO" id="GO:0008528">
    <property type="term" value="F:G protein-coupled peptide receptor activity"/>
    <property type="evidence" value="ECO:0007669"/>
    <property type="project" value="InterPro"/>
</dbReference>
<keyword evidence="4 6" id="KW-1133">Transmembrane helix</keyword>
<sequence length="417" mass="47178">MDASSGNSAFNNSVAPLEGFDKDMLSSTLSQTQALLEHFNISDIEKILNMSSRTVSVMTQCYCSGTLREILLSYKSVHGYFSLVVCVFGTLANVLNVAVLTRKEMASAPINRLLTALAIADMLVMLEYVPYACYAYLVLPGEINMPYNWAVFVLFHCHFTQVLHTISIGLTLVLAVWRYIAIRFPQRSHILCSDRRCNVAIGIGYILPLIVCIPSYFTFKIQATVVFENDEMIVLHHVGLSRMAKEDDELLYYVNFWIYGIIIKLLPCVVLTVISCWLIKALYKANRRKQALKGYTNCNSASLLPSEKRAVSKSDRRTDRTTKMLVAVLLLFLITEFPQGILSLLSVILGRCFFRTCYYLFGEIMDILALLNGAINFILYCSMSRQFRTTFALLFKPRMLAKWSTPASQTDVQTTYV</sequence>
<evidence type="ECO:0000256" key="2">
    <source>
        <dbReference type="ARBA" id="ARBA00010663"/>
    </source>
</evidence>
<dbReference type="Gene3D" id="1.20.1070.10">
    <property type="entry name" value="Rhodopsin 7-helix transmembrane proteins"/>
    <property type="match status" value="1"/>
</dbReference>
<feature type="domain" description="G-protein coupled receptors family 1 profile" evidence="7">
    <location>
        <begin position="92"/>
        <end position="380"/>
    </location>
</feature>
<dbReference type="PRINTS" id="PR00237">
    <property type="entry name" value="GPCRRHODOPSN"/>
</dbReference>
<dbReference type="AlphaFoldDB" id="A0A6L2Q9C2"/>